<evidence type="ECO:0000313" key="2">
    <source>
        <dbReference type="Proteomes" id="UP000193719"/>
    </source>
</evidence>
<dbReference type="Gene3D" id="3.30.190.20">
    <property type="match status" value="1"/>
</dbReference>
<organism evidence="1 2">
    <name type="scientific">Piromyces finnis</name>
    <dbReference type="NCBI Taxonomy" id="1754191"/>
    <lineage>
        <taxon>Eukaryota</taxon>
        <taxon>Fungi</taxon>
        <taxon>Fungi incertae sedis</taxon>
        <taxon>Chytridiomycota</taxon>
        <taxon>Chytridiomycota incertae sedis</taxon>
        <taxon>Neocallimastigomycetes</taxon>
        <taxon>Neocallimastigales</taxon>
        <taxon>Neocallimastigaceae</taxon>
        <taxon>Piromyces</taxon>
    </lineage>
</organism>
<sequence length="240" mass="27890">MTDVVERNQIVKCSKAIHAYIQKERLNGNKDYLDFLKSIWLVFELDEISETHKFKPVLIPLKHTLYDKDSEFFVITKDPQTKYKEMIEKQRINKITKIVGISNLRTKLSGKDERVQLYNDYDGVFADEKIIHLLPKVLGPVFYNKKKQPMPINLKSKNLIKEFANAINSTYLLLKHKGITSIKVATTEFSAKEIFENISYALDRVVAEIPGGYKYIRSIRLKTSDSIALVIYKRPEKDDD</sequence>
<dbReference type="GO" id="GO:0005840">
    <property type="term" value="C:ribosome"/>
    <property type="evidence" value="ECO:0007669"/>
    <property type="project" value="UniProtKB-KW"/>
</dbReference>
<reference evidence="1 2" key="1">
    <citation type="submission" date="2016-08" db="EMBL/GenBank/DDBJ databases">
        <title>Genomes of anaerobic fungi encode conserved fungal cellulosomes for biomass hydrolysis.</title>
        <authorList>
            <consortium name="DOE Joint Genome Institute"/>
            <person name="Haitjema C.H."/>
            <person name="Gilmore S.P."/>
            <person name="Henske J.K."/>
            <person name="Solomon K.V."/>
            <person name="De Groot R."/>
            <person name="Kuo A."/>
            <person name="Mondo S.J."/>
            <person name="Salamov A.A."/>
            <person name="Labutti K."/>
            <person name="Zhao Z."/>
            <person name="Chiniquy J."/>
            <person name="Barry K."/>
            <person name="Brewer H.M."/>
            <person name="Purvine S.O."/>
            <person name="Wright A.T."/>
            <person name="Boxma B."/>
            <person name="Van Alen T."/>
            <person name="Hackstein J.H."/>
            <person name="Baker S.E."/>
            <person name="Grigoriev I.V."/>
            <person name="O'Malley M.A."/>
        </authorList>
    </citation>
    <scope>NUCLEOTIDE SEQUENCE [LARGE SCALE GENOMIC DNA]</scope>
    <source>
        <strain evidence="2">finn</strain>
    </source>
</reference>
<dbReference type="PANTHER" id="PTHR23105">
    <property type="entry name" value="RIBOSOMAL PROTEIN L7AE FAMILY MEMBER"/>
    <property type="match status" value="1"/>
</dbReference>
<dbReference type="InterPro" id="IPR016095">
    <property type="entry name" value="Ribosomal_uL1_3-a/b-sand"/>
</dbReference>
<dbReference type="Gene3D" id="3.40.50.790">
    <property type="match status" value="1"/>
</dbReference>
<dbReference type="InterPro" id="IPR050257">
    <property type="entry name" value="eL8/uL1-like"/>
</dbReference>
<comment type="caution">
    <text evidence="1">The sequence shown here is derived from an EMBL/GenBank/DDBJ whole genome shotgun (WGS) entry which is preliminary data.</text>
</comment>
<proteinExistence type="predicted"/>
<keyword evidence="2" id="KW-1185">Reference proteome</keyword>
<dbReference type="Proteomes" id="UP000193719">
    <property type="component" value="Unassembled WGS sequence"/>
</dbReference>
<dbReference type="OrthoDB" id="10251727at2759"/>
<name>A0A1Y1VNT0_9FUNG</name>
<dbReference type="EMBL" id="MCFH01000001">
    <property type="protein sequence ID" value="ORX61046.1"/>
    <property type="molecule type" value="Genomic_DNA"/>
</dbReference>
<accession>A0A1Y1VNT0</accession>
<dbReference type="InterPro" id="IPR023674">
    <property type="entry name" value="Ribosomal_uL1-like"/>
</dbReference>
<dbReference type="SUPFAM" id="SSF56808">
    <property type="entry name" value="Ribosomal protein L1"/>
    <property type="match status" value="1"/>
</dbReference>
<dbReference type="CDD" id="cd00403">
    <property type="entry name" value="Ribosomal_L1"/>
    <property type="match status" value="1"/>
</dbReference>
<dbReference type="GO" id="GO:0003723">
    <property type="term" value="F:RNA binding"/>
    <property type="evidence" value="ECO:0007669"/>
    <property type="project" value="InterPro"/>
</dbReference>
<keyword evidence="1" id="KW-0687">Ribonucleoprotein</keyword>
<protein>
    <submittedName>
        <fullName evidence="1">Ribosomal protein L1</fullName>
    </submittedName>
</protein>
<dbReference type="Pfam" id="PF00687">
    <property type="entry name" value="Ribosomal_L1"/>
    <property type="match status" value="1"/>
</dbReference>
<dbReference type="InterPro" id="IPR028364">
    <property type="entry name" value="Ribosomal_uL1/biogenesis"/>
</dbReference>
<dbReference type="AlphaFoldDB" id="A0A1Y1VNT0"/>
<keyword evidence="1" id="KW-0689">Ribosomal protein</keyword>
<evidence type="ECO:0000313" key="1">
    <source>
        <dbReference type="EMBL" id="ORX61046.1"/>
    </source>
</evidence>
<dbReference type="STRING" id="1754191.A0A1Y1VNT0"/>
<reference evidence="1 2" key="2">
    <citation type="submission" date="2016-08" db="EMBL/GenBank/DDBJ databases">
        <title>Pervasive Adenine N6-methylation of Active Genes in Fungi.</title>
        <authorList>
            <consortium name="DOE Joint Genome Institute"/>
            <person name="Mondo S.J."/>
            <person name="Dannebaum R.O."/>
            <person name="Kuo R.C."/>
            <person name="Labutti K."/>
            <person name="Haridas S."/>
            <person name="Kuo A."/>
            <person name="Salamov A."/>
            <person name="Ahrendt S.R."/>
            <person name="Lipzen A."/>
            <person name="Sullivan W."/>
            <person name="Andreopoulos W.B."/>
            <person name="Clum A."/>
            <person name="Lindquist E."/>
            <person name="Daum C."/>
            <person name="Ramamoorthy G.K."/>
            <person name="Gryganskyi A."/>
            <person name="Culley D."/>
            <person name="Magnuson J.K."/>
            <person name="James T.Y."/>
            <person name="O'Malley M.A."/>
            <person name="Stajich J.E."/>
            <person name="Spatafora J.W."/>
            <person name="Visel A."/>
            <person name="Grigoriev I.V."/>
        </authorList>
    </citation>
    <scope>NUCLEOTIDE SEQUENCE [LARGE SCALE GENOMIC DNA]</scope>
    <source>
        <strain evidence="2">finn</strain>
    </source>
</reference>
<gene>
    <name evidence="1" type="ORF">BCR36DRAFT_315206</name>
</gene>